<dbReference type="Proteomes" id="UP001240171">
    <property type="component" value="Unassembled WGS sequence"/>
</dbReference>
<keyword evidence="1" id="KW-0732">Signal</keyword>
<dbReference type="Gene3D" id="3.30.457.10">
    <property type="entry name" value="Copper amine oxidase-like, N-terminal domain"/>
    <property type="match status" value="1"/>
</dbReference>
<accession>A0ABT9CCL2</accession>
<dbReference type="Pfam" id="PF07833">
    <property type="entry name" value="Cu_amine_oxidN1"/>
    <property type="match status" value="1"/>
</dbReference>
<evidence type="ECO:0000259" key="2">
    <source>
        <dbReference type="Pfam" id="PF07833"/>
    </source>
</evidence>
<dbReference type="EMBL" id="JAUQTB010000005">
    <property type="protein sequence ID" value="MDO7906967.1"/>
    <property type="molecule type" value="Genomic_DNA"/>
</dbReference>
<evidence type="ECO:0000313" key="3">
    <source>
        <dbReference type="EMBL" id="MDO7906967.1"/>
    </source>
</evidence>
<comment type="caution">
    <text evidence="3">The sequence shown here is derived from an EMBL/GenBank/DDBJ whole genome shotgun (WGS) entry which is preliminary data.</text>
</comment>
<evidence type="ECO:0000256" key="1">
    <source>
        <dbReference type="SAM" id="SignalP"/>
    </source>
</evidence>
<dbReference type="SUPFAM" id="SSF55383">
    <property type="entry name" value="Copper amine oxidase, domain N"/>
    <property type="match status" value="1"/>
</dbReference>
<feature type="signal peptide" evidence="1">
    <location>
        <begin position="1"/>
        <end position="23"/>
    </location>
</feature>
<evidence type="ECO:0000313" key="4">
    <source>
        <dbReference type="Proteomes" id="UP001240171"/>
    </source>
</evidence>
<dbReference type="RefSeq" id="WP_305024168.1">
    <property type="nucleotide sequence ID" value="NZ_JAUQTB010000005.1"/>
</dbReference>
<reference evidence="3 4" key="1">
    <citation type="submission" date="2023-07" db="EMBL/GenBank/DDBJ databases">
        <title>Paenibacillus sp. JX-17 nov. isolated from soil.</title>
        <authorList>
            <person name="Wan Y."/>
            <person name="Liu B."/>
        </authorList>
    </citation>
    <scope>NUCLEOTIDE SEQUENCE [LARGE SCALE GENOMIC DNA]</scope>
    <source>
        <strain evidence="3 4">JX-17</strain>
    </source>
</reference>
<dbReference type="InterPro" id="IPR036582">
    <property type="entry name" value="Mao_N_sf"/>
</dbReference>
<sequence>MKKMLSAAAVSILLAASLGQAPAADAAQPIQIYINGVQLKTAKAPTMIGNRTLVPLRAIFEALNAEVLWNQKTQTVTATKGSRTVVLKIGSKTAIVNNGSVQLDVPAKNLNGYTMVPVRFVSEALGEDVKWNPSTMTVTVTTDDEVTPVASVVTSVTGSSGNGGDLEVSFTRVSDESVVDHYRIIAVKAANASSFTLDKARSLNSNNYTPVFTSGTDPSIPLNSQTRDSDGDVLRSSQSYVFYIMTVGNDLAGSRTALSRPSAAVQVPSGIVPVNAPSGVAVSDVSDYGDGRDLSVSFNRAQNEANIAQYRVFVVKTRDAGSFNNNTANQIGSSSYTAVNKTGGNPKIILGSSSRDTAGELIRTGVPYTVFVQSISSNSSTAYNNLSASSASITLNGSSVPVPVITSAADVSNYGDSRDLRVEFNRSADESRISQYRVFVVRQNAANSFNISAALSTPSGRYVDIPKTGGNIQRTLPAGLQDSQGNTIRNGEVYRIFVMAVSNNPNSYSHALAYSSLVELKNSSVGTASRVSVSDVSDYNDGRDLEIAFNRAANETNLDHYRVLVVKSANANRFDLEDAKGVSGSNYTKVNRTGSNLRLTLASGSRDVDGSLLRSGVSYRVFILSSGGGSGTGSYALSEPSSEITLSSQFSVEAARNVKASSDQGNIKVTFDKPGSETGIAYYEVIAVPSSSASGFDLQDAERVTSGRYITLSVNDPKTVTLSTYDVDANGGSLKEGAAYRIFVLSVADGKKATVNRLSSPSAEVMLEKRN</sequence>
<keyword evidence="4" id="KW-1185">Reference proteome</keyword>
<organism evidence="3 4">
    <name type="scientific">Paenibacillus lacisoli</name>
    <dbReference type="NCBI Taxonomy" id="3064525"/>
    <lineage>
        <taxon>Bacteria</taxon>
        <taxon>Bacillati</taxon>
        <taxon>Bacillota</taxon>
        <taxon>Bacilli</taxon>
        <taxon>Bacillales</taxon>
        <taxon>Paenibacillaceae</taxon>
        <taxon>Paenibacillus</taxon>
    </lineage>
</organism>
<feature type="chain" id="PRO_5046706071" evidence="1">
    <location>
        <begin position="24"/>
        <end position="771"/>
    </location>
</feature>
<name>A0ABT9CCL2_9BACL</name>
<proteinExistence type="predicted"/>
<gene>
    <name evidence="3" type="ORF">Q5741_11125</name>
</gene>
<dbReference type="InterPro" id="IPR012854">
    <property type="entry name" value="Cu_amine_oxidase-like_N"/>
</dbReference>
<protein>
    <submittedName>
        <fullName evidence="3">Copper amine oxidase N-terminal domain-containing protein</fullName>
    </submittedName>
</protein>
<feature type="domain" description="Copper amine oxidase-like N-terminal" evidence="2">
    <location>
        <begin position="33"/>
        <end position="139"/>
    </location>
</feature>